<dbReference type="PANTHER" id="PTHR24148">
    <property type="entry name" value="ANKYRIN REPEAT DOMAIN-CONTAINING PROTEIN 39 HOMOLOG-RELATED"/>
    <property type="match status" value="1"/>
</dbReference>
<name>A0AAD9S6S4_PHOAM</name>
<dbReference type="InterPro" id="IPR052895">
    <property type="entry name" value="HetReg/Transcr_Mod"/>
</dbReference>
<evidence type="ECO:0000313" key="1">
    <source>
        <dbReference type="EMBL" id="KAK2599715.1"/>
    </source>
</evidence>
<protein>
    <recommendedName>
        <fullName evidence="3">Heterokaryon incompatibility domain-containing protein</fullName>
    </recommendedName>
</protein>
<dbReference type="EMBL" id="JAUJFL010000007">
    <property type="protein sequence ID" value="KAK2599715.1"/>
    <property type="molecule type" value="Genomic_DNA"/>
</dbReference>
<organism evidence="1 2">
    <name type="scientific">Phomopsis amygdali</name>
    <name type="common">Fusicoccum amygdali</name>
    <dbReference type="NCBI Taxonomy" id="1214568"/>
    <lineage>
        <taxon>Eukaryota</taxon>
        <taxon>Fungi</taxon>
        <taxon>Dikarya</taxon>
        <taxon>Ascomycota</taxon>
        <taxon>Pezizomycotina</taxon>
        <taxon>Sordariomycetes</taxon>
        <taxon>Sordariomycetidae</taxon>
        <taxon>Diaporthales</taxon>
        <taxon>Diaporthaceae</taxon>
        <taxon>Diaporthe</taxon>
    </lineage>
</organism>
<proteinExistence type="predicted"/>
<dbReference type="PANTHER" id="PTHR24148:SF64">
    <property type="entry name" value="HETEROKARYON INCOMPATIBILITY DOMAIN-CONTAINING PROTEIN"/>
    <property type="match status" value="1"/>
</dbReference>
<comment type="caution">
    <text evidence="1">The sequence shown here is derived from an EMBL/GenBank/DDBJ whole genome shotgun (WGS) entry which is preliminary data.</text>
</comment>
<evidence type="ECO:0000313" key="2">
    <source>
        <dbReference type="Proteomes" id="UP001265746"/>
    </source>
</evidence>
<evidence type="ECO:0008006" key="3">
    <source>
        <dbReference type="Google" id="ProtNLM"/>
    </source>
</evidence>
<accession>A0AAD9S6S4</accession>
<gene>
    <name evidence="1" type="ORF">N8I77_011447</name>
</gene>
<keyword evidence="2" id="KW-1185">Reference proteome</keyword>
<dbReference type="AlphaFoldDB" id="A0AAD9S6S4"/>
<dbReference type="Proteomes" id="UP001265746">
    <property type="component" value="Unassembled WGS sequence"/>
</dbReference>
<reference evidence="1" key="1">
    <citation type="submission" date="2023-06" db="EMBL/GenBank/DDBJ databases">
        <authorList>
            <person name="Noh H."/>
        </authorList>
    </citation>
    <scope>NUCLEOTIDE SEQUENCE</scope>
    <source>
        <strain evidence="1">DUCC20226</strain>
    </source>
</reference>
<sequence length="560" mass="63701">MFHIYRKASSVLVWLGSAGPGTCLGTDILNIYDTFWQDDRQYDFVIAMRHLLERRKYSGIYVDDIINDLGDSRLSDDERADADTLGRLSLALGGIADLWGRAWVRRTWIIQEIAAASNVKFHCGRSVISYDAFFHVAPHVGRMIWHTRSVLLAGQEDPTVLERFKEARHTDILEMFGRRIHVGDDGPALFRESSPFIQILHELRLLVHDPTRRVQARCTQTELLLVFLVETVSRGFEVSIAADRVYSLTAMADAISSASWGLTFNKRTASSPQQLPVDYSVGFQAAVLRALKIRMNEVGHFYVTIQRLSSFIGGNETYSGTEDRGTKLDLFSMCNADSSPPSWLKLLEFNEGQMDRYIDRVGSSQKARHLRRKFWRWAEQDVTEPDTLKLRGKALGRLVVDSKGHPSRTWVALPCPLGQEFETCSKWQKPVRALHEGCPDERPTAADGAGLDDAEIGDERNEPIEQRMAPDQIQTDNDDDFQDFEVDFWNWQFPLGARDGDVVVVFVGTCALIRPSHGGRYKFVKEGLRVPVDFSKKLTDDHEEEFLFNHRENLDTFVLI</sequence>